<feature type="region of interest" description="Disordered" evidence="1">
    <location>
        <begin position="209"/>
        <end position="255"/>
    </location>
</feature>
<evidence type="ECO:0000256" key="1">
    <source>
        <dbReference type="SAM" id="MobiDB-lite"/>
    </source>
</evidence>
<feature type="compositionally biased region" description="Basic and acidic residues" evidence="1">
    <location>
        <begin position="231"/>
        <end position="241"/>
    </location>
</feature>
<feature type="region of interest" description="Disordered" evidence="1">
    <location>
        <begin position="1"/>
        <end position="44"/>
    </location>
</feature>
<evidence type="ECO:0000313" key="2">
    <source>
        <dbReference type="EMBL" id="KAK2031189.1"/>
    </source>
</evidence>
<keyword evidence="3" id="KW-1185">Reference proteome</keyword>
<sequence>MRTSGGGMRPSVSLSLPPPSSPKPCNTTRLPAIRSHQRADKRAPLQHSVAFNSIPSSEVRTAFFVSQRTRAPASPKFDEEDGRTPGMLKPCFSGGCLLACLLASSACSLARPPAAADAAKFFILNPSLRPSPVPPSVPINARHLSRPISPAESRIALLHWLVAGCASEARAGADATSDGMPSFPKKSWGGFWFQGSDTTFKPARVPLGWFGAEGEAPTPRESKRKKKKERKGNGRERDNQRVPKGQTLDPWLEIA</sequence>
<protein>
    <submittedName>
        <fullName evidence="2">Uncharacterized protein</fullName>
    </submittedName>
</protein>
<accession>A0AAD9HNU8</accession>
<organism evidence="2 3">
    <name type="scientific">Colletotrichum zoysiae</name>
    <dbReference type="NCBI Taxonomy" id="1216348"/>
    <lineage>
        <taxon>Eukaryota</taxon>
        <taxon>Fungi</taxon>
        <taxon>Dikarya</taxon>
        <taxon>Ascomycota</taxon>
        <taxon>Pezizomycotina</taxon>
        <taxon>Sordariomycetes</taxon>
        <taxon>Hypocreomycetidae</taxon>
        <taxon>Glomerellales</taxon>
        <taxon>Glomerellaceae</taxon>
        <taxon>Colletotrichum</taxon>
        <taxon>Colletotrichum graminicola species complex</taxon>
    </lineage>
</organism>
<dbReference type="Proteomes" id="UP001232148">
    <property type="component" value="Unassembled WGS sequence"/>
</dbReference>
<name>A0AAD9HNU8_9PEZI</name>
<proteinExistence type="predicted"/>
<comment type="caution">
    <text evidence="2">The sequence shown here is derived from an EMBL/GenBank/DDBJ whole genome shotgun (WGS) entry which is preliminary data.</text>
</comment>
<evidence type="ECO:0000313" key="3">
    <source>
        <dbReference type="Proteomes" id="UP001232148"/>
    </source>
</evidence>
<dbReference type="AlphaFoldDB" id="A0AAD9HNU8"/>
<gene>
    <name evidence="2" type="ORF">LX32DRAFT_288552</name>
</gene>
<dbReference type="EMBL" id="MU842843">
    <property type="protein sequence ID" value="KAK2031189.1"/>
    <property type="molecule type" value="Genomic_DNA"/>
</dbReference>
<reference evidence="2" key="1">
    <citation type="submission" date="2021-06" db="EMBL/GenBank/DDBJ databases">
        <title>Comparative genomics, transcriptomics and evolutionary studies reveal genomic signatures of adaptation to plant cell wall in hemibiotrophic fungi.</title>
        <authorList>
            <consortium name="DOE Joint Genome Institute"/>
            <person name="Baroncelli R."/>
            <person name="Diaz J.F."/>
            <person name="Benocci T."/>
            <person name="Peng M."/>
            <person name="Battaglia E."/>
            <person name="Haridas S."/>
            <person name="Andreopoulos W."/>
            <person name="Labutti K."/>
            <person name="Pangilinan J."/>
            <person name="Floch G.L."/>
            <person name="Makela M.R."/>
            <person name="Henrissat B."/>
            <person name="Grigoriev I.V."/>
            <person name="Crouch J.A."/>
            <person name="De Vries R.P."/>
            <person name="Sukno S.A."/>
            <person name="Thon M.R."/>
        </authorList>
    </citation>
    <scope>NUCLEOTIDE SEQUENCE</scope>
    <source>
        <strain evidence="2">MAFF235873</strain>
    </source>
</reference>